<evidence type="ECO:0000256" key="3">
    <source>
        <dbReference type="SAM" id="MobiDB-lite"/>
    </source>
</evidence>
<evidence type="ECO:0000256" key="1">
    <source>
        <dbReference type="ARBA" id="ARBA00022741"/>
    </source>
</evidence>
<dbReference type="GO" id="GO:0006355">
    <property type="term" value="P:regulation of DNA-templated transcription"/>
    <property type="evidence" value="ECO:0007669"/>
    <property type="project" value="InterPro"/>
</dbReference>
<dbReference type="InterPro" id="IPR011990">
    <property type="entry name" value="TPR-like_helical_dom_sf"/>
</dbReference>
<dbReference type="InterPro" id="IPR041664">
    <property type="entry name" value="AAA_16"/>
</dbReference>
<evidence type="ECO:0000256" key="2">
    <source>
        <dbReference type="ARBA" id="ARBA00022840"/>
    </source>
</evidence>
<gene>
    <name evidence="5" type="ORF">GCM10010502_67420</name>
</gene>
<reference evidence="5" key="1">
    <citation type="journal article" date="2014" name="Int. J. Syst. Evol. Microbiol.">
        <title>Complete genome sequence of Corynebacterium casei LMG S-19264T (=DSM 44701T), isolated from a smear-ripened cheese.</title>
        <authorList>
            <consortium name="US DOE Joint Genome Institute (JGI-PGF)"/>
            <person name="Walter F."/>
            <person name="Albersmeier A."/>
            <person name="Kalinowski J."/>
            <person name="Ruckert C."/>
        </authorList>
    </citation>
    <scope>NUCLEOTIDE SEQUENCE</scope>
    <source>
        <strain evidence="5">JCM 4434</strain>
    </source>
</reference>
<dbReference type="AlphaFoldDB" id="A0A8H9HYN7"/>
<dbReference type="Pfam" id="PF13191">
    <property type="entry name" value="AAA_16"/>
    <property type="match status" value="1"/>
</dbReference>
<dbReference type="PROSITE" id="PS00622">
    <property type="entry name" value="HTH_LUXR_1"/>
    <property type="match status" value="1"/>
</dbReference>
<dbReference type="InterPro" id="IPR036388">
    <property type="entry name" value="WH-like_DNA-bd_sf"/>
</dbReference>
<accession>A0A8H9HYN7</accession>
<dbReference type="SMART" id="SM00421">
    <property type="entry name" value="HTH_LUXR"/>
    <property type="match status" value="1"/>
</dbReference>
<organism evidence="5 6">
    <name type="scientific">Kitasatospora aureofaciens</name>
    <name type="common">Streptomyces aureofaciens</name>
    <dbReference type="NCBI Taxonomy" id="1894"/>
    <lineage>
        <taxon>Bacteria</taxon>
        <taxon>Bacillati</taxon>
        <taxon>Actinomycetota</taxon>
        <taxon>Actinomycetes</taxon>
        <taxon>Kitasatosporales</taxon>
        <taxon>Streptomycetaceae</taxon>
        <taxon>Kitasatospora</taxon>
    </lineage>
</organism>
<evidence type="ECO:0000313" key="5">
    <source>
        <dbReference type="EMBL" id="GGV03330.1"/>
    </source>
</evidence>
<sequence length="995" mass="104613">MSDLSALKSTPRTRRAGGPGSVHRRRSDDPMLIGRDRELDALAELLRQDAAQGAFVLIQGEFRTGKTALLREVLGWARQNGDTVVSAWADPSETGAEFGVVCQLFQPLVLGATDGAESLLAGPAARATEVLCSDASVSASLSESAEGPTTATLTGLYWLAAQLAARRRLVIGIDDLQWADRASLLWLRCLLRRAGDLPVTVVATVGPAQAPADRDVLGQLAPLFRHRIALTALDGAAVTAVTEEVLGAPGDVHFRDAVHTATGGNPFLLHALLRTIKASGNGPDTEAAARITRFVPADVGRALHLHVQAAGPHAQSVAQAVAVLGGTPALDLVAGATGLPEPAVQDAVHALERAGLMRRTGHTAAFVCPVIRVALANDVLPSVRQEVHVRAAELMLGHGMPAEQVAVHALHAPLGLVWVPDVLRRAAAETVRKGAADRAVVLLRRALREPLADDVRATLLIGLGEAGLATSVAEAALDLRRGLDLSREPGERACAARRLAGALFALDRYPEGLDVLERTADSLRESDAALALRLEIDLVYAGLHDAASAPGVLPRLMDLRISDAVGTPAERPLAALLALRAIVLGESPAAAVALARQALTHGMNPADDESFVYSGTVLFLGTAGETDQALGYADAAVEEARTRGSAFTLAHSRIIRAHVYGQLGRVLDCQADAEAALVKLGEIGVDPHHSHSVLATAALTDALVKQGRLDEAQSLLERVALTADLDGHWVNDYVHLVRGQLRAAQGRLAEALTDFQECGRRTEARGMRCPWIYPWRSEAALARAALGEHGEARVLAAEELALARRWGVPEAVGAALRALALATGGSQGLDLLREAARTLAGTPARFRHAQALGDLGAQLRRAGRTAEARECLKEAVTAAHPHGAALVADRALDELRAAGDRPRTRTFQGVGALTPTEHRVAGLAAKGMTNREIAQHLFVGLRTVEVHLTNAYGKLGIDGRRGLAEALSATGIQSPFSAARLRARVPRATGSAPGS</sequence>
<dbReference type="Pfam" id="PF00196">
    <property type="entry name" value="GerE"/>
    <property type="match status" value="1"/>
</dbReference>
<dbReference type="SUPFAM" id="SSF52540">
    <property type="entry name" value="P-loop containing nucleoside triphosphate hydrolases"/>
    <property type="match status" value="1"/>
</dbReference>
<dbReference type="RefSeq" id="WP_078938396.1">
    <property type="nucleotide sequence ID" value="NZ_CP020567.1"/>
</dbReference>
<dbReference type="SUPFAM" id="SSF48452">
    <property type="entry name" value="TPR-like"/>
    <property type="match status" value="1"/>
</dbReference>
<proteinExistence type="predicted"/>
<keyword evidence="1" id="KW-0547">Nucleotide-binding</keyword>
<dbReference type="GO" id="GO:0005524">
    <property type="term" value="F:ATP binding"/>
    <property type="evidence" value="ECO:0007669"/>
    <property type="project" value="UniProtKB-KW"/>
</dbReference>
<reference evidence="5" key="2">
    <citation type="submission" date="2020-09" db="EMBL/GenBank/DDBJ databases">
        <authorList>
            <person name="Sun Q."/>
            <person name="Ohkuma M."/>
        </authorList>
    </citation>
    <scope>NUCLEOTIDE SEQUENCE</scope>
    <source>
        <strain evidence="5">JCM 4434</strain>
    </source>
</reference>
<dbReference type="SUPFAM" id="SSF46894">
    <property type="entry name" value="C-terminal effector domain of the bipartite response regulators"/>
    <property type="match status" value="1"/>
</dbReference>
<dbReference type="InterPro" id="IPR016032">
    <property type="entry name" value="Sig_transdc_resp-reg_C-effctor"/>
</dbReference>
<dbReference type="PANTHER" id="PTHR16305:SF35">
    <property type="entry name" value="TRANSCRIPTIONAL ACTIVATOR DOMAIN"/>
    <property type="match status" value="1"/>
</dbReference>
<keyword evidence="2" id="KW-0067">ATP-binding</keyword>
<dbReference type="OrthoDB" id="3178131at2"/>
<dbReference type="PANTHER" id="PTHR16305">
    <property type="entry name" value="TESTICULAR SOLUBLE ADENYLYL CYCLASE"/>
    <property type="match status" value="1"/>
</dbReference>
<dbReference type="EMBL" id="BMUB01000030">
    <property type="protein sequence ID" value="GGV03330.1"/>
    <property type="molecule type" value="Genomic_DNA"/>
</dbReference>
<feature type="domain" description="HTH luxR-type" evidence="4">
    <location>
        <begin position="906"/>
        <end position="971"/>
    </location>
</feature>
<dbReference type="GO" id="GO:0005737">
    <property type="term" value="C:cytoplasm"/>
    <property type="evidence" value="ECO:0007669"/>
    <property type="project" value="TreeGrafter"/>
</dbReference>
<dbReference type="Gene3D" id="1.10.10.10">
    <property type="entry name" value="Winged helix-like DNA-binding domain superfamily/Winged helix DNA-binding domain"/>
    <property type="match status" value="1"/>
</dbReference>
<dbReference type="PROSITE" id="PS50043">
    <property type="entry name" value="HTH_LUXR_2"/>
    <property type="match status" value="1"/>
</dbReference>
<dbReference type="GO" id="GO:0004016">
    <property type="term" value="F:adenylate cyclase activity"/>
    <property type="evidence" value="ECO:0007669"/>
    <property type="project" value="TreeGrafter"/>
</dbReference>
<dbReference type="PRINTS" id="PR00038">
    <property type="entry name" value="HTHLUXR"/>
</dbReference>
<dbReference type="Gene3D" id="1.25.40.10">
    <property type="entry name" value="Tetratricopeptide repeat domain"/>
    <property type="match status" value="1"/>
</dbReference>
<evidence type="ECO:0000259" key="4">
    <source>
        <dbReference type="PROSITE" id="PS50043"/>
    </source>
</evidence>
<dbReference type="InterPro" id="IPR000792">
    <property type="entry name" value="Tscrpt_reg_LuxR_C"/>
</dbReference>
<dbReference type="Proteomes" id="UP000610124">
    <property type="component" value="Unassembled WGS sequence"/>
</dbReference>
<protein>
    <recommendedName>
        <fullName evidence="4">HTH luxR-type domain-containing protein</fullName>
    </recommendedName>
</protein>
<comment type="caution">
    <text evidence="5">The sequence shown here is derived from an EMBL/GenBank/DDBJ whole genome shotgun (WGS) entry which is preliminary data.</text>
</comment>
<dbReference type="InterPro" id="IPR027417">
    <property type="entry name" value="P-loop_NTPase"/>
</dbReference>
<dbReference type="CDD" id="cd06170">
    <property type="entry name" value="LuxR_C_like"/>
    <property type="match status" value="1"/>
</dbReference>
<dbReference type="GO" id="GO:0003677">
    <property type="term" value="F:DNA binding"/>
    <property type="evidence" value="ECO:0007669"/>
    <property type="project" value="InterPro"/>
</dbReference>
<dbReference type="KEGG" id="kau:B6264_22170"/>
<evidence type="ECO:0000313" key="6">
    <source>
        <dbReference type="Proteomes" id="UP000610124"/>
    </source>
</evidence>
<name>A0A8H9HYN7_KITAU</name>
<feature type="region of interest" description="Disordered" evidence="3">
    <location>
        <begin position="1"/>
        <end position="30"/>
    </location>
</feature>
<dbReference type="Gene3D" id="3.40.50.300">
    <property type="entry name" value="P-loop containing nucleotide triphosphate hydrolases"/>
    <property type="match status" value="1"/>
</dbReference>